<feature type="domain" description="PPC" evidence="1">
    <location>
        <begin position="1"/>
        <end position="129"/>
    </location>
</feature>
<dbReference type="Gene3D" id="3.30.1330.80">
    <property type="entry name" value="Hypothetical protein, similar to alpha- acetolactate decarboxylase, domain 2"/>
    <property type="match status" value="1"/>
</dbReference>
<dbReference type="PROSITE" id="PS51742">
    <property type="entry name" value="PPC"/>
    <property type="match status" value="1"/>
</dbReference>
<dbReference type="Proteomes" id="UP000289650">
    <property type="component" value="Unassembled WGS sequence"/>
</dbReference>
<dbReference type="GO" id="GO:0003677">
    <property type="term" value="F:DNA binding"/>
    <property type="evidence" value="ECO:0007669"/>
    <property type="project" value="UniProtKB-KW"/>
</dbReference>
<dbReference type="RefSeq" id="WP_129515208.1">
    <property type="nucleotide sequence ID" value="NZ_QWEX01000002.1"/>
</dbReference>
<dbReference type="EMBL" id="QWEX01000002">
    <property type="protein sequence ID" value="RXV67561.1"/>
    <property type="molecule type" value="Genomic_DNA"/>
</dbReference>
<gene>
    <name evidence="2" type="ORF">D1006_20065</name>
</gene>
<evidence type="ECO:0000313" key="2">
    <source>
        <dbReference type="EMBL" id="RXV67561.1"/>
    </source>
</evidence>
<proteinExistence type="predicted"/>
<name>A0A4Q2AFT2_9BURK</name>
<comment type="caution">
    <text evidence="2">The sequence shown here is derived from an EMBL/GenBank/DDBJ whole genome shotgun (WGS) entry which is preliminary data.</text>
</comment>
<dbReference type="OrthoDB" id="552202at2"/>
<dbReference type="AlphaFoldDB" id="A0A4Q2AFT2"/>
<evidence type="ECO:0000313" key="3">
    <source>
        <dbReference type="Proteomes" id="UP000289650"/>
    </source>
</evidence>
<keyword evidence="2" id="KW-0238">DNA-binding</keyword>
<reference evidence="2 3" key="1">
    <citation type="submission" date="2018-08" db="EMBL/GenBank/DDBJ databases">
        <title>Mountain-cultivated ginseng endophyte, Burkholderia stabilis and its activity against ginseng root rot disease.</title>
        <authorList>
            <person name="Tapan Kumar M."/>
            <person name="Bae H."/>
            <person name="Shanmugam G."/>
            <person name="Jeon J."/>
        </authorList>
    </citation>
    <scope>NUCLEOTIDE SEQUENCE [LARGE SCALE GENOMIC DNA]</scope>
    <source>
        <strain evidence="2 3">EB159</strain>
    </source>
</reference>
<dbReference type="Pfam" id="PF03479">
    <property type="entry name" value="PCC"/>
    <property type="match status" value="1"/>
</dbReference>
<dbReference type="InterPro" id="IPR005175">
    <property type="entry name" value="PPC_dom"/>
</dbReference>
<dbReference type="CDD" id="cd11378">
    <property type="entry name" value="DUF296"/>
    <property type="match status" value="1"/>
</dbReference>
<dbReference type="PANTHER" id="PTHR34988">
    <property type="entry name" value="PROTEIN, PUTATIVE-RELATED"/>
    <property type="match status" value="1"/>
</dbReference>
<evidence type="ECO:0000259" key="1">
    <source>
        <dbReference type="PROSITE" id="PS51742"/>
    </source>
</evidence>
<organism evidence="2 3">
    <name type="scientific">Burkholderia stabilis</name>
    <dbReference type="NCBI Taxonomy" id="95485"/>
    <lineage>
        <taxon>Bacteria</taxon>
        <taxon>Pseudomonadati</taxon>
        <taxon>Pseudomonadota</taxon>
        <taxon>Betaproteobacteria</taxon>
        <taxon>Burkholderiales</taxon>
        <taxon>Burkholderiaceae</taxon>
        <taxon>Burkholderia</taxon>
        <taxon>Burkholderia cepacia complex</taxon>
    </lineage>
</organism>
<protein>
    <submittedName>
        <fullName evidence="2">DNA-binding protein</fullName>
    </submittedName>
</protein>
<dbReference type="SUPFAM" id="SSF117856">
    <property type="entry name" value="AF0104/ALDC/Ptd012-like"/>
    <property type="match status" value="1"/>
</dbReference>
<accession>A0A4Q2AFT2</accession>
<sequence>MQAHPLRLSPGDDLRASIEEALRSHASHAAFVIQGIGSLSVAQLRFAGADLPTELRGDLEILTLAGSVSPDGAHLHMSVSDANGRVSGGHVASGCVVRTTAEILLALLPAHRFAREPDAGTGFKELVIRREPCGDGA</sequence>
<dbReference type="PANTHER" id="PTHR34988:SF1">
    <property type="entry name" value="DNA-BINDING PROTEIN"/>
    <property type="match status" value="1"/>
</dbReference>